<dbReference type="AlphaFoldDB" id="A0A3M6UD67"/>
<name>A0A3M6UD67_POCDA</name>
<proteinExistence type="predicted"/>
<dbReference type="Proteomes" id="UP000275408">
    <property type="component" value="Unassembled WGS sequence"/>
</dbReference>
<protein>
    <submittedName>
        <fullName evidence="1">Uncharacterized protein</fullName>
    </submittedName>
</protein>
<organism evidence="1 2">
    <name type="scientific">Pocillopora damicornis</name>
    <name type="common">Cauliflower coral</name>
    <name type="synonym">Millepora damicornis</name>
    <dbReference type="NCBI Taxonomy" id="46731"/>
    <lineage>
        <taxon>Eukaryota</taxon>
        <taxon>Metazoa</taxon>
        <taxon>Cnidaria</taxon>
        <taxon>Anthozoa</taxon>
        <taxon>Hexacorallia</taxon>
        <taxon>Scleractinia</taxon>
        <taxon>Astrocoeniina</taxon>
        <taxon>Pocilloporidae</taxon>
        <taxon>Pocillopora</taxon>
    </lineage>
</organism>
<accession>A0A3M6UD67</accession>
<evidence type="ECO:0000313" key="1">
    <source>
        <dbReference type="EMBL" id="RMX51623.1"/>
    </source>
</evidence>
<reference evidence="1 2" key="1">
    <citation type="journal article" date="2018" name="Sci. Rep.">
        <title>Comparative analysis of the Pocillopora damicornis genome highlights role of immune system in coral evolution.</title>
        <authorList>
            <person name="Cunning R."/>
            <person name="Bay R.A."/>
            <person name="Gillette P."/>
            <person name="Baker A.C."/>
            <person name="Traylor-Knowles N."/>
        </authorList>
    </citation>
    <scope>NUCLEOTIDE SEQUENCE [LARGE SCALE GENOMIC DNA]</scope>
    <source>
        <strain evidence="1">RSMAS</strain>
        <tissue evidence="1">Whole animal</tissue>
    </source>
</reference>
<comment type="caution">
    <text evidence="1">The sequence shown here is derived from an EMBL/GenBank/DDBJ whole genome shotgun (WGS) entry which is preliminary data.</text>
</comment>
<dbReference type="EMBL" id="RCHS01001736">
    <property type="protein sequence ID" value="RMX51623.1"/>
    <property type="molecule type" value="Genomic_DNA"/>
</dbReference>
<gene>
    <name evidence="1" type="ORF">pdam_00025427</name>
</gene>
<sequence length="117" mass="13093">MEQVEKMSTSQLIAEQHGDPEVSPIFSRCVSESEVSQSPTCYFMKNGMPIKMWRPPDVPTEEEWAVQTLAQVDDFSENTTVSLSNRDCEAPVPVKILIGMELDVSVDNDTEPSWVKG</sequence>
<keyword evidence="2" id="KW-1185">Reference proteome</keyword>
<evidence type="ECO:0000313" key="2">
    <source>
        <dbReference type="Proteomes" id="UP000275408"/>
    </source>
</evidence>